<reference evidence="1 2" key="1">
    <citation type="submission" date="2024-06" db="EMBL/GenBank/DDBJ databases">
        <title>Genomic Encyclopedia of Type Strains, Phase IV (KMG-IV): sequencing the most valuable type-strain genomes for metagenomic binning, comparative biology and taxonomic classification.</title>
        <authorList>
            <person name="Goeker M."/>
        </authorList>
    </citation>
    <scope>NUCLEOTIDE SEQUENCE [LARGE SCALE GENOMIC DNA]</scope>
    <source>
        <strain evidence="1 2">DSM 19730</strain>
    </source>
</reference>
<dbReference type="EMBL" id="JBEPMN010000004">
    <property type="protein sequence ID" value="MET3661267.1"/>
    <property type="molecule type" value="Genomic_DNA"/>
</dbReference>
<protein>
    <submittedName>
        <fullName evidence="1">Uncharacterized protein</fullName>
    </submittedName>
</protein>
<evidence type="ECO:0000313" key="1">
    <source>
        <dbReference type="EMBL" id="MET3661267.1"/>
    </source>
</evidence>
<organism evidence="1 2">
    <name type="scientific">Aquamicrobium ahrensii</name>
    <dbReference type="NCBI Taxonomy" id="469551"/>
    <lineage>
        <taxon>Bacteria</taxon>
        <taxon>Pseudomonadati</taxon>
        <taxon>Pseudomonadota</taxon>
        <taxon>Alphaproteobacteria</taxon>
        <taxon>Hyphomicrobiales</taxon>
        <taxon>Phyllobacteriaceae</taxon>
        <taxon>Aquamicrobium</taxon>
    </lineage>
</organism>
<proteinExistence type="predicted"/>
<dbReference type="RefSeq" id="WP_354151142.1">
    <property type="nucleotide sequence ID" value="NZ_JBEPMN010000004.1"/>
</dbReference>
<sequence length="198" mass="21303">MTPAAMRAVLAVTIAAALLYGMQRTTPYFSDITSPVSVRGVQGKRVEADSFAAAIARVRLARELVIPGFPEDRTLTSSSGIWVVVEGAAEALQQSLALASATWLSRDGIRYAMSSRTGALGGEPGTEQLQPGIPRPLLMVFEVPERQLAGATVIISPIRTTALVQEVHVALTEIPEPVHGRIIIRRGSRLLPWRLEAQ</sequence>
<comment type="caution">
    <text evidence="1">The sequence shown here is derived from an EMBL/GenBank/DDBJ whole genome shotgun (WGS) entry which is preliminary data.</text>
</comment>
<dbReference type="Proteomes" id="UP001549143">
    <property type="component" value="Unassembled WGS sequence"/>
</dbReference>
<name>A0ABV2KJL7_9HYPH</name>
<evidence type="ECO:0000313" key="2">
    <source>
        <dbReference type="Proteomes" id="UP001549143"/>
    </source>
</evidence>
<keyword evidence="2" id="KW-1185">Reference proteome</keyword>
<gene>
    <name evidence="1" type="ORF">ABID44_001587</name>
</gene>
<accession>A0ABV2KJL7</accession>